<dbReference type="InterPro" id="IPR014830">
    <property type="entry name" value="Glycolipid_transfer_prot_dom"/>
</dbReference>
<dbReference type="PANTHER" id="PTHR10219">
    <property type="entry name" value="GLYCOLIPID TRANSFER PROTEIN-RELATED"/>
    <property type="match status" value="1"/>
</dbReference>
<comment type="caution">
    <text evidence="2">The sequence shown here is derived from an EMBL/GenBank/DDBJ whole genome shotgun (WGS) entry which is preliminary data.</text>
</comment>
<dbReference type="SUPFAM" id="SSF110004">
    <property type="entry name" value="Glycolipid transfer protein, GLTP"/>
    <property type="match status" value="1"/>
</dbReference>
<dbReference type="PANTHER" id="PTHR10219:SF43">
    <property type="entry name" value="GLYCOLIPID TRANSFER PROTEIN DOMAIN-CONTAINING PROTEIN"/>
    <property type="match status" value="1"/>
</dbReference>
<dbReference type="InterPro" id="IPR036497">
    <property type="entry name" value="GLTP_sf"/>
</dbReference>
<dbReference type="Pfam" id="PF08718">
    <property type="entry name" value="GLTP"/>
    <property type="match status" value="1"/>
</dbReference>
<protein>
    <recommendedName>
        <fullName evidence="1">Glycolipid transfer protein domain-containing protein</fullName>
    </recommendedName>
</protein>
<dbReference type="Proteomes" id="UP001530400">
    <property type="component" value="Unassembled WGS sequence"/>
</dbReference>
<reference evidence="2 3" key="1">
    <citation type="submission" date="2024-10" db="EMBL/GenBank/DDBJ databases">
        <title>Updated reference genomes for cyclostephanoid diatoms.</title>
        <authorList>
            <person name="Roberts W.R."/>
            <person name="Alverson A.J."/>
        </authorList>
    </citation>
    <scope>NUCLEOTIDE SEQUENCE [LARGE SCALE GENOMIC DNA]</scope>
    <source>
        <strain evidence="2 3">AJA010-31</strain>
    </source>
</reference>
<dbReference type="Gene3D" id="1.10.3520.10">
    <property type="entry name" value="Glycolipid transfer protein"/>
    <property type="match status" value="1"/>
</dbReference>
<organism evidence="2 3">
    <name type="scientific">Cyclotella atomus</name>
    <dbReference type="NCBI Taxonomy" id="382360"/>
    <lineage>
        <taxon>Eukaryota</taxon>
        <taxon>Sar</taxon>
        <taxon>Stramenopiles</taxon>
        <taxon>Ochrophyta</taxon>
        <taxon>Bacillariophyta</taxon>
        <taxon>Coscinodiscophyceae</taxon>
        <taxon>Thalassiosirophycidae</taxon>
        <taxon>Stephanodiscales</taxon>
        <taxon>Stephanodiscaceae</taxon>
        <taxon>Cyclotella</taxon>
    </lineage>
</organism>
<feature type="domain" description="Glycolipid transfer protein" evidence="1">
    <location>
        <begin position="156"/>
        <end position="303"/>
    </location>
</feature>
<evidence type="ECO:0000259" key="1">
    <source>
        <dbReference type="Pfam" id="PF08718"/>
    </source>
</evidence>
<proteinExistence type="predicted"/>
<evidence type="ECO:0000313" key="3">
    <source>
        <dbReference type="Proteomes" id="UP001530400"/>
    </source>
</evidence>
<sequence>MELRQFINSINSELYRASKASRRGFIKIGFITLILLAGKSLTEARISLPFSLRGGYIALSSYTSPMYEHKQRKRNNHINPVLYRLDQLQNSLSLMGSRIQSETYKHWTGIASHVEKEWSKLAKFLKLFPTRQKASIHRLDDVLTSFKSVLRNGKEVDISQLLKACRAHLTLVKSGGAALRLVAKDMENNLQKAEALHSQLRKSNKGQNLSSMLSIERELGLHNGNILKDDSAAMGLLWIRRSLTFQMDLYSSLLPSSTKSPSDAAMEAYNEHLLPYHGWMLQKIFPMSLSQMPEKDVFIAKFGGMERQYLNEVYEKEIVGKLSDLVRIWEPLISAWKEEFERMDMEDVRRA</sequence>
<gene>
    <name evidence="2" type="ORF">ACHAWO_000732</name>
</gene>
<evidence type="ECO:0000313" key="2">
    <source>
        <dbReference type="EMBL" id="KAL3786578.1"/>
    </source>
</evidence>
<name>A0ABD3PET5_9STRA</name>
<accession>A0ABD3PET5</accession>
<dbReference type="EMBL" id="JALLPJ020000644">
    <property type="protein sequence ID" value="KAL3786578.1"/>
    <property type="molecule type" value="Genomic_DNA"/>
</dbReference>
<keyword evidence="3" id="KW-1185">Reference proteome</keyword>
<dbReference type="AlphaFoldDB" id="A0ABD3PET5"/>